<dbReference type="PROSITE" id="PS51688">
    <property type="entry name" value="ICA"/>
    <property type="match status" value="1"/>
</dbReference>
<name>A0A0R1UTN0_9LACO</name>
<feature type="domain" description="Peptidase S74" evidence="2">
    <location>
        <begin position="1210"/>
        <end position="1306"/>
    </location>
</feature>
<dbReference type="OrthoDB" id="2330195at2"/>
<keyword evidence="4" id="KW-1185">Reference proteome</keyword>
<dbReference type="Proteomes" id="UP000051084">
    <property type="component" value="Unassembled WGS sequence"/>
</dbReference>
<evidence type="ECO:0000313" key="3">
    <source>
        <dbReference type="EMBL" id="KRL96557.1"/>
    </source>
</evidence>
<gene>
    <name evidence="3" type="ORF">FC21_GL000641</name>
</gene>
<comment type="caution">
    <text evidence="3">The sequence shown here is derived from an EMBL/GenBank/DDBJ whole genome shotgun (WGS) entry which is preliminary data.</text>
</comment>
<dbReference type="PANTHER" id="PTHR45615:SF80">
    <property type="entry name" value="GRIP DOMAIN-CONTAINING PROTEIN"/>
    <property type="match status" value="1"/>
</dbReference>
<dbReference type="PATRIC" id="fig|1423742.4.peg.666"/>
<dbReference type="Gene3D" id="1.10.287.1490">
    <property type="match status" value="1"/>
</dbReference>
<dbReference type="PANTHER" id="PTHR45615">
    <property type="entry name" value="MYOSIN HEAVY CHAIN, NON-MUSCLE"/>
    <property type="match status" value="1"/>
</dbReference>
<dbReference type="RefSeq" id="WP_056995163.1">
    <property type="nucleotide sequence ID" value="NZ_AZGC01000001.1"/>
</dbReference>
<evidence type="ECO:0000313" key="4">
    <source>
        <dbReference type="Proteomes" id="UP000051084"/>
    </source>
</evidence>
<dbReference type="InterPro" id="IPR030392">
    <property type="entry name" value="S74_ICA"/>
</dbReference>
<reference evidence="3 4" key="1">
    <citation type="journal article" date="2015" name="Genome Announc.">
        <title>Expanding the biotechnology potential of lactobacilli through comparative genomics of 213 strains and associated genera.</title>
        <authorList>
            <person name="Sun Z."/>
            <person name="Harris H.M."/>
            <person name="McCann A."/>
            <person name="Guo C."/>
            <person name="Argimon S."/>
            <person name="Zhang W."/>
            <person name="Yang X."/>
            <person name="Jeffery I.B."/>
            <person name="Cooney J.C."/>
            <person name="Kagawa T.F."/>
            <person name="Liu W."/>
            <person name="Song Y."/>
            <person name="Salvetti E."/>
            <person name="Wrobel A."/>
            <person name="Rasinkangas P."/>
            <person name="Parkhill J."/>
            <person name="Rea M.C."/>
            <person name="O'Sullivan O."/>
            <person name="Ritari J."/>
            <person name="Douillard F.P."/>
            <person name="Paul Ross R."/>
            <person name="Yang R."/>
            <person name="Briner A.E."/>
            <person name="Felis G.E."/>
            <person name="de Vos W.M."/>
            <person name="Barrangou R."/>
            <person name="Klaenhammer T.R."/>
            <person name="Caufield P.W."/>
            <person name="Cui Y."/>
            <person name="Zhang H."/>
            <person name="O'Toole P.W."/>
        </authorList>
    </citation>
    <scope>NUCLEOTIDE SEQUENCE [LARGE SCALE GENOMIC DNA]</scope>
    <source>
        <strain evidence="3 4">DSM 18793</strain>
    </source>
</reference>
<accession>A0A0R1UTN0</accession>
<organism evidence="3 4">
    <name type="scientific">Limosilactobacillus equigenerosi DSM 18793 = JCM 14505</name>
    <dbReference type="NCBI Taxonomy" id="1423742"/>
    <lineage>
        <taxon>Bacteria</taxon>
        <taxon>Bacillati</taxon>
        <taxon>Bacillota</taxon>
        <taxon>Bacilli</taxon>
        <taxon>Lactobacillales</taxon>
        <taxon>Lactobacillaceae</taxon>
        <taxon>Limosilactobacillus</taxon>
    </lineage>
</organism>
<evidence type="ECO:0000259" key="2">
    <source>
        <dbReference type="PROSITE" id="PS51688"/>
    </source>
</evidence>
<proteinExistence type="predicted"/>
<protein>
    <submittedName>
        <fullName evidence="3">Tail fiber</fullName>
    </submittedName>
</protein>
<dbReference type="EMBL" id="AZGC01000001">
    <property type="protein sequence ID" value="KRL96557.1"/>
    <property type="molecule type" value="Genomic_DNA"/>
</dbReference>
<dbReference type="STRING" id="417373.GCA_001570685_01470"/>
<keyword evidence="1" id="KW-0175">Coiled coil</keyword>
<sequence>MADLKEALNANDLIDIMRGFDKAIEESGRIEQMMIDLRHKEVLPAIAEAEKAAKTVDKLVKESKVNKQSISNINQAIDEAKASSNTAIARAKELLKDINHINDKWDVHDRKLLELMNNLNSLTTEQRQRASVLMQKQQDLLANINTVNDKWGSTAKQLADQITTLNGLTDGLDATKAELTKLSDQAKAQGKTVITLQQNADGLTQAVADVKGNVSKLQQFSDEIKASLASQDGRLTDVETKAGEMTTTLSKQQTTIDKQGQTIAGQGQQINRIKLTADQATATLVDQGNSINKVQATANQLSADLQTANGDIDQLKITTNGLSNQVGRMVSDDELDKYKQAIKQYQDETKTTINGKANQAAVDDLVKRMQAQGGQITTLSSSFDQTKEALKFKADKTTVDGIKGQVDTVSAQQTIQANEIAQRVTQAMLNNSLKDVATQDFVSSQVKQWADRFNINLTSLQTKFDKQQNTSMNLVTDTPSDWVTQSGDGYQTIQTQSWEVEPGSQYTFSIEYQNFNRGQDNSTWRVEVWTGAPGPNRISPWIQTWLTTDQKGTLTGTVTAPAGTERLEISLAFGWNTGTTQRGSSINWRRLMVVKGDKPAPWTPAPADLATTKQVIDLNLDLNGVKTTVATQGQAISEFNQKASGLEGRVEDNKNNIDSLKITADGFRNQVGNMVSKDDLADTTKKISDLSTLVDQTKSAVDIKANQTDVDRLKQSVNDANAKIGVQANQILNLVTKSELTTATNGLATQNWVQTQVAQQANQWNLNITNLETRTKESLAGAGINLTPYTSDQWKKTAGNSYMVDYFRAFPVNPGETYTFSVEYRNFNHGSGTDWGIQVWTGTETGRKSPIVASKYSGGSSGKITLTVTVPANEHYLAPNLNFSNGNQTGASVEWRCFKSERGSIATPYTPAPSDIATVKSVTDLTAAVDGIKGTVQNAASKSEVAQLANALQQKVSSDQFESRISQLDNDWNVRVTDKTSGDKLMSQINLTAGRALFQSNKLVLKGETIVDGGLNADLLNAGKINTDRVTIGNGQSTLQLNASELSIKNSNNTSIYYGNGYIRTADQNGNTKHKIFMSDFVNEANVKEDMLSISTSDRLATNKKPQFKISAAGVWITPSLFFEGGNSGDNWLGFSRAASDTVYFRTYDDTKQLFEVWCQAGFKQDVHIQGNTINGWQFWSDASHDMIAFGSRMTSNFTTVQAKSFVQLSLLSEKTNILPIEEDEAISKIKAVDMLSYQYTSDVEQGKTKRYGSLIIDDVNKVKKYNAPREFLSDTGNAREDGTLVAYLTVVVQNLLRRVEKLERK</sequence>
<feature type="coiled-coil region" evidence="1">
    <location>
        <begin position="291"/>
        <end position="348"/>
    </location>
</feature>
<evidence type="ECO:0000256" key="1">
    <source>
        <dbReference type="SAM" id="Coils"/>
    </source>
</evidence>